<dbReference type="GO" id="GO:0006046">
    <property type="term" value="P:N-acetylglucosamine catabolic process"/>
    <property type="evidence" value="ECO:0007669"/>
    <property type="project" value="TreeGrafter"/>
</dbReference>
<feature type="domain" description="Glucosamine/galactosamine-6-phosphate isomerase" evidence="2">
    <location>
        <begin position="13"/>
        <end position="141"/>
    </location>
</feature>
<dbReference type="Gene3D" id="3.40.50.1360">
    <property type="match status" value="1"/>
</dbReference>
<gene>
    <name evidence="3" type="ORF">SAMN04515671_3219</name>
</gene>
<dbReference type="PANTHER" id="PTHR11280">
    <property type="entry name" value="GLUCOSAMINE-6-PHOSPHATE ISOMERASE"/>
    <property type="match status" value="1"/>
</dbReference>
<dbReference type="GO" id="GO:0004342">
    <property type="term" value="F:glucosamine-6-phosphate deaminase activity"/>
    <property type="evidence" value="ECO:0007669"/>
    <property type="project" value="InterPro"/>
</dbReference>
<organism evidence="3 4">
    <name type="scientific">Nakamurella panacisegetis</name>
    <dbReference type="NCBI Taxonomy" id="1090615"/>
    <lineage>
        <taxon>Bacteria</taxon>
        <taxon>Bacillati</taxon>
        <taxon>Actinomycetota</taxon>
        <taxon>Actinomycetes</taxon>
        <taxon>Nakamurellales</taxon>
        <taxon>Nakamurellaceae</taxon>
        <taxon>Nakamurella</taxon>
    </lineage>
</organism>
<keyword evidence="1" id="KW-0119">Carbohydrate metabolism</keyword>
<proteinExistence type="predicted"/>
<dbReference type="InterPro" id="IPR004547">
    <property type="entry name" value="Glucosamine6P_isomerase"/>
</dbReference>
<protein>
    <submittedName>
        <fullName evidence="3">Glucosamine-6-phosphate deaminase</fullName>
    </submittedName>
</protein>
<evidence type="ECO:0000259" key="2">
    <source>
        <dbReference type="Pfam" id="PF01182"/>
    </source>
</evidence>
<dbReference type="GO" id="GO:0005737">
    <property type="term" value="C:cytoplasm"/>
    <property type="evidence" value="ECO:0007669"/>
    <property type="project" value="TreeGrafter"/>
</dbReference>
<dbReference type="GO" id="GO:0019262">
    <property type="term" value="P:N-acetylneuraminate catabolic process"/>
    <property type="evidence" value="ECO:0007669"/>
    <property type="project" value="TreeGrafter"/>
</dbReference>
<sequence length="255" mass="27014">MNEPALRVLRFPDAAALGRCAAFDVAAHLRDVVAAKGAARVVFAAAPSQSTMLSALLELDVPWDAVTAFHMDEYVGLPVDAPAGFGNWLTLNLFSPARPGRVELLAPGEHPAAAAARYADLLAQAPIDAVVLGIGVNGHLAFNDPPVADPDDPLDVKVVELDLACRQQQVDDGCFDTLDAVPRTAVTLTLPRLLRADRLFCVVPGAHKSTAVRRALSEPVGAPCPATVLRTHPDCTLYLDEASASQLPPERVPDR</sequence>
<accession>A0A1H0QT06</accession>
<dbReference type="AlphaFoldDB" id="A0A1H0QT06"/>
<evidence type="ECO:0000313" key="3">
    <source>
        <dbReference type="EMBL" id="SDP19849.1"/>
    </source>
</evidence>
<keyword evidence="4" id="KW-1185">Reference proteome</keyword>
<dbReference type="GO" id="GO:0006043">
    <property type="term" value="P:glucosamine catabolic process"/>
    <property type="evidence" value="ECO:0007669"/>
    <property type="project" value="TreeGrafter"/>
</dbReference>
<dbReference type="PANTHER" id="PTHR11280:SF6">
    <property type="entry name" value="GLUCOSAMINE-6-PHOSPHATE ISOMERASE NAGB"/>
    <property type="match status" value="1"/>
</dbReference>
<dbReference type="RefSeq" id="WP_197676209.1">
    <property type="nucleotide sequence ID" value="NZ_LT629710.1"/>
</dbReference>
<dbReference type="EMBL" id="LT629710">
    <property type="protein sequence ID" value="SDP19849.1"/>
    <property type="molecule type" value="Genomic_DNA"/>
</dbReference>
<evidence type="ECO:0000313" key="4">
    <source>
        <dbReference type="Proteomes" id="UP000198741"/>
    </source>
</evidence>
<dbReference type="GO" id="GO:0042802">
    <property type="term" value="F:identical protein binding"/>
    <property type="evidence" value="ECO:0007669"/>
    <property type="project" value="TreeGrafter"/>
</dbReference>
<dbReference type="SUPFAM" id="SSF100950">
    <property type="entry name" value="NagB/RpiA/CoA transferase-like"/>
    <property type="match status" value="1"/>
</dbReference>
<dbReference type="InterPro" id="IPR006148">
    <property type="entry name" value="Glc/Gal-6P_isomerase"/>
</dbReference>
<reference evidence="3 4" key="1">
    <citation type="submission" date="2016-10" db="EMBL/GenBank/DDBJ databases">
        <authorList>
            <person name="de Groot N.N."/>
        </authorList>
    </citation>
    <scope>NUCLEOTIDE SEQUENCE [LARGE SCALE GENOMIC DNA]</scope>
    <source>
        <strain evidence="4">P4-7,KCTC 19426,CECT 7604</strain>
    </source>
</reference>
<dbReference type="Pfam" id="PF01182">
    <property type="entry name" value="Glucosamine_iso"/>
    <property type="match status" value="1"/>
</dbReference>
<evidence type="ECO:0000256" key="1">
    <source>
        <dbReference type="ARBA" id="ARBA00023277"/>
    </source>
</evidence>
<dbReference type="InterPro" id="IPR037171">
    <property type="entry name" value="NagB/RpiA_transferase-like"/>
</dbReference>
<dbReference type="Proteomes" id="UP000198741">
    <property type="component" value="Chromosome I"/>
</dbReference>
<dbReference type="GO" id="GO:0005975">
    <property type="term" value="P:carbohydrate metabolic process"/>
    <property type="evidence" value="ECO:0007669"/>
    <property type="project" value="InterPro"/>
</dbReference>
<name>A0A1H0QT06_9ACTN</name>
<dbReference type="STRING" id="1090615.SAMN04515671_3219"/>